<dbReference type="AlphaFoldDB" id="A0A498JDH2"/>
<keyword evidence="3" id="KW-1185">Reference proteome</keyword>
<dbReference type="Proteomes" id="UP000290289">
    <property type="component" value="Chromosome 7"/>
</dbReference>
<name>A0A498JDH2_MALDO</name>
<sequence>MLPQSSEPEPHFPPLVPSPSFPPVPGKVVAPSVTSTSTSALPLQVLVVKPSWYNSLPPITPSRSGSSSSCDPTFS</sequence>
<proteinExistence type="predicted"/>
<evidence type="ECO:0000256" key="1">
    <source>
        <dbReference type="SAM" id="MobiDB-lite"/>
    </source>
</evidence>
<evidence type="ECO:0000313" key="3">
    <source>
        <dbReference type="Proteomes" id="UP000290289"/>
    </source>
</evidence>
<comment type="caution">
    <text evidence="2">The sequence shown here is derived from an EMBL/GenBank/DDBJ whole genome shotgun (WGS) entry which is preliminary data.</text>
</comment>
<evidence type="ECO:0000313" key="2">
    <source>
        <dbReference type="EMBL" id="RXH92905.1"/>
    </source>
</evidence>
<reference evidence="2 3" key="1">
    <citation type="submission" date="2018-10" db="EMBL/GenBank/DDBJ databases">
        <title>A high-quality apple genome assembly.</title>
        <authorList>
            <person name="Hu J."/>
        </authorList>
    </citation>
    <scope>NUCLEOTIDE SEQUENCE [LARGE SCALE GENOMIC DNA]</scope>
    <source>
        <strain evidence="3">cv. HFTH1</strain>
        <tissue evidence="2">Young leaf</tissue>
    </source>
</reference>
<feature type="compositionally biased region" description="Pro residues" evidence="1">
    <location>
        <begin position="11"/>
        <end position="23"/>
    </location>
</feature>
<organism evidence="2 3">
    <name type="scientific">Malus domestica</name>
    <name type="common">Apple</name>
    <name type="synonym">Pyrus malus</name>
    <dbReference type="NCBI Taxonomy" id="3750"/>
    <lineage>
        <taxon>Eukaryota</taxon>
        <taxon>Viridiplantae</taxon>
        <taxon>Streptophyta</taxon>
        <taxon>Embryophyta</taxon>
        <taxon>Tracheophyta</taxon>
        <taxon>Spermatophyta</taxon>
        <taxon>Magnoliopsida</taxon>
        <taxon>eudicotyledons</taxon>
        <taxon>Gunneridae</taxon>
        <taxon>Pentapetalae</taxon>
        <taxon>rosids</taxon>
        <taxon>fabids</taxon>
        <taxon>Rosales</taxon>
        <taxon>Rosaceae</taxon>
        <taxon>Amygdaloideae</taxon>
        <taxon>Maleae</taxon>
        <taxon>Malus</taxon>
    </lineage>
</organism>
<dbReference type="EMBL" id="RDQH01000333">
    <property type="protein sequence ID" value="RXH92905.1"/>
    <property type="molecule type" value="Genomic_DNA"/>
</dbReference>
<accession>A0A498JDH2</accession>
<protein>
    <submittedName>
        <fullName evidence="2">Uncharacterized protein</fullName>
    </submittedName>
</protein>
<gene>
    <name evidence="2" type="ORF">DVH24_011929</name>
</gene>
<feature type="region of interest" description="Disordered" evidence="1">
    <location>
        <begin position="1"/>
        <end position="23"/>
    </location>
</feature>
<feature type="region of interest" description="Disordered" evidence="1">
    <location>
        <begin position="56"/>
        <end position="75"/>
    </location>
</feature>